<dbReference type="RefSeq" id="WP_181828822.1">
    <property type="nucleotide sequence ID" value="NZ_CP104757.1"/>
</dbReference>
<evidence type="ECO:0000313" key="3">
    <source>
        <dbReference type="Proteomes" id="UP000530038"/>
    </source>
</evidence>
<dbReference type="Pfam" id="PF11000">
    <property type="entry name" value="DUF2840"/>
    <property type="match status" value="1"/>
</dbReference>
<reference evidence="2 3" key="1">
    <citation type="submission" date="2020-07" db="EMBL/GenBank/DDBJ databases">
        <title>Characterization of Pectobacterium aroidearum strains causing soft rot on Amorphophallus konjac.</title>
        <authorList>
            <person name="Xie H."/>
        </authorList>
    </citation>
    <scope>NUCLEOTIDE SEQUENCE [LARGE SCALE GENOMIC DNA]</scope>
    <source>
        <strain evidence="2 3">MY10</strain>
    </source>
</reference>
<keyword evidence="1" id="KW-0732">Signal</keyword>
<feature type="signal peptide" evidence="1">
    <location>
        <begin position="1"/>
        <end position="18"/>
    </location>
</feature>
<dbReference type="Proteomes" id="UP000530038">
    <property type="component" value="Unassembled WGS sequence"/>
</dbReference>
<comment type="caution">
    <text evidence="2">The sequence shown here is derived from an EMBL/GenBank/DDBJ whole genome shotgun (WGS) entry which is preliminary data.</text>
</comment>
<protein>
    <submittedName>
        <fullName evidence="2">DUF2840 domain-containing protein</fullName>
    </submittedName>
</protein>
<name>A0ABR5ZAE2_9GAMM</name>
<dbReference type="InterPro" id="IPR021263">
    <property type="entry name" value="DUF2840"/>
</dbReference>
<dbReference type="EMBL" id="JACERK010000002">
    <property type="protein sequence ID" value="MBA5231491.1"/>
    <property type="molecule type" value="Genomic_DNA"/>
</dbReference>
<proteinExistence type="predicted"/>
<organism evidence="2 3">
    <name type="scientific">Pectobacterium aroidearum</name>
    <dbReference type="NCBI Taxonomy" id="1201031"/>
    <lineage>
        <taxon>Bacteria</taxon>
        <taxon>Pseudomonadati</taxon>
        <taxon>Pseudomonadota</taxon>
        <taxon>Gammaproteobacteria</taxon>
        <taxon>Enterobacterales</taxon>
        <taxon>Pectobacteriaceae</taxon>
        <taxon>Pectobacterium</taxon>
    </lineage>
</organism>
<accession>A0ABR5ZAE2</accession>
<evidence type="ECO:0000313" key="2">
    <source>
        <dbReference type="EMBL" id="MBA5231491.1"/>
    </source>
</evidence>
<sequence length="188" mass="20664">MNASALSASFPVAGAASAAPLPASSVQDGHTGQTGNVPLTRVSLAYIGQRFNIYLRFGQPVRTLQLDRWRRCAMFLPASVFCRVRWQANDYGTVRWQLMVMQACTPLDAAQRIPGVQPGARLLLHVEGERKVRSVLERIDAIEALGIAAIDVSPAYWRTLGNRLAARLALPDYTVERHAAWLAGRVLQ</sequence>
<evidence type="ECO:0000256" key="1">
    <source>
        <dbReference type="SAM" id="SignalP"/>
    </source>
</evidence>
<keyword evidence="3" id="KW-1185">Reference proteome</keyword>
<gene>
    <name evidence="2" type="ORF">H2Y56_05080</name>
</gene>
<feature type="chain" id="PRO_5045124267" evidence="1">
    <location>
        <begin position="19"/>
        <end position="188"/>
    </location>
</feature>